<proteinExistence type="inferred from homology"/>
<protein>
    <recommendedName>
        <fullName evidence="12 13">DNA primase</fullName>
        <ecNumber evidence="12">2.7.7.101</ecNumber>
    </recommendedName>
</protein>
<evidence type="ECO:0000256" key="14">
    <source>
        <dbReference type="PIRSR" id="PIRSR002811-1"/>
    </source>
</evidence>
<comment type="domain">
    <text evidence="12">Contains an N-terminal zinc-binding domain, a central core domain that contains the primase activity, and a C-terminal DnaB-binding domain.</text>
</comment>
<dbReference type="PIRSF" id="PIRSF002811">
    <property type="entry name" value="DnaG"/>
    <property type="match status" value="1"/>
</dbReference>
<comment type="function">
    <text evidence="12 13">RNA polymerase that catalyzes the synthesis of short RNA molecules used as primers for DNA polymerase during DNA replication.</text>
</comment>
<evidence type="ECO:0000256" key="8">
    <source>
        <dbReference type="ARBA" id="ARBA00022833"/>
    </source>
</evidence>
<dbReference type="PATRIC" id="fig|796937.3.peg.251"/>
<dbReference type="Gene3D" id="3.40.1360.10">
    <property type="match status" value="1"/>
</dbReference>
<dbReference type="SUPFAM" id="SSF56731">
    <property type="entry name" value="DNA primase core"/>
    <property type="match status" value="1"/>
</dbReference>
<keyword evidence="9" id="KW-0460">Magnesium</keyword>
<gene>
    <name evidence="12" type="primary">dnaG</name>
    <name evidence="17" type="ORF">HMPREF9629_01059</name>
</gene>
<dbReference type="HOGENOM" id="CLU_013501_3_2_9"/>
<dbReference type="Pfam" id="PF13155">
    <property type="entry name" value="Toprim_2"/>
    <property type="match status" value="1"/>
</dbReference>
<evidence type="ECO:0000256" key="7">
    <source>
        <dbReference type="ARBA" id="ARBA00022771"/>
    </source>
</evidence>
<comment type="subunit">
    <text evidence="12">Monomer. Interacts with DnaB.</text>
</comment>
<dbReference type="NCBIfam" id="TIGR01391">
    <property type="entry name" value="dnaG"/>
    <property type="match status" value="1"/>
</dbReference>
<dbReference type="SUPFAM" id="SSF57783">
    <property type="entry name" value="Zinc beta-ribbon"/>
    <property type="match status" value="1"/>
</dbReference>
<dbReference type="PROSITE" id="PS50880">
    <property type="entry name" value="TOPRIM"/>
    <property type="match status" value="1"/>
</dbReference>
<comment type="catalytic activity">
    <reaction evidence="12">
        <text>ssDNA + n NTP = ssDNA/pppN(pN)n-1 hybrid + (n-1) diphosphate.</text>
        <dbReference type="EC" id="2.7.7.101"/>
    </reaction>
</comment>
<dbReference type="Pfam" id="PF01807">
    <property type="entry name" value="Zn_ribbon_DnaG"/>
    <property type="match status" value="1"/>
</dbReference>
<keyword evidence="15" id="KW-0175">Coiled coil</keyword>
<dbReference type="InterPro" id="IPR002694">
    <property type="entry name" value="Znf_CHC2"/>
</dbReference>
<evidence type="ECO:0000256" key="6">
    <source>
        <dbReference type="ARBA" id="ARBA00022723"/>
    </source>
</evidence>
<keyword evidence="2 12" id="KW-0639">Primosome</keyword>
<evidence type="ECO:0000256" key="1">
    <source>
        <dbReference type="ARBA" id="ARBA00022478"/>
    </source>
</evidence>
<dbReference type="GO" id="GO:0000428">
    <property type="term" value="C:DNA-directed RNA polymerase complex"/>
    <property type="evidence" value="ECO:0007669"/>
    <property type="project" value="UniProtKB-KW"/>
</dbReference>
<evidence type="ECO:0000256" key="3">
    <source>
        <dbReference type="ARBA" id="ARBA00022679"/>
    </source>
</evidence>
<dbReference type="InterPro" id="IPR013264">
    <property type="entry name" value="DNAG_N"/>
</dbReference>
<dbReference type="GO" id="GO:1990077">
    <property type="term" value="C:primosome complex"/>
    <property type="evidence" value="ECO:0007669"/>
    <property type="project" value="UniProtKB-KW"/>
</dbReference>
<keyword evidence="1 12" id="KW-0240">DNA-directed RNA polymerase</keyword>
<dbReference type="InterPro" id="IPR019475">
    <property type="entry name" value="DNA_primase_DnaB-bd"/>
</dbReference>
<evidence type="ECO:0000256" key="13">
    <source>
        <dbReference type="PIRNR" id="PIRNR002811"/>
    </source>
</evidence>
<feature type="coiled-coil region" evidence="15">
    <location>
        <begin position="536"/>
        <end position="563"/>
    </location>
</feature>
<evidence type="ECO:0000313" key="17">
    <source>
        <dbReference type="EMBL" id="EHL16512.1"/>
    </source>
</evidence>
<dbReference type="GO" id="GO:0003677">
    <property type="term" value="F:DNA binding"/>
    <property type="evidence" value="ECO:0007669"/>
    <property type="project" value="UniProtKB-KW"/>
</dbReference>
<dbReference type="EC" id="2.7.7.101" evidence="12"/>
<dbReference type="GO" id="GO:0005737">
    <property type="term" value="C:cytoplasm"/>
    <property type="evidence" value="ECO:0007669"/>
    <property type="project" value="TreeGrafter"/>
</dbReference>
<evidence type="ECO:0000259" key="16">
    <source>
        <dbReference type="PROSITE" id="PS50880"/>
    </source>
</evidence>
<sequence length="589" mass="68447">MIINCLTFFVSEGVGLENHNTHFDDRFIEEVKNANDIVEIISKYVDLKRAGDSYKGLCPFHNEKTPSFMVSENKQIFKCFGCGEGGNVITFLMKKENISFFEAIKLLCENARIELPVNNISSEENLKNYEKKQRMYDLHIELARYYFDNMQKNIENSMDYLKNRGIDEKTVRKFGLGYEVRKSSAIEYLYNHGYTKQELLDSMIFRQKNDELYSIFFSRVMYPIFDYRNRVVAFGGRITGSGEPKYLNSPESIIFKKKEQLYGLNLVRKYNAKRIILVEGYMDVIRLNQKGIVGAVASLGTSLTKEQSEIIKKQNKKVYICYDSDKAGRVATVRAIDILQSVGVKPYIISLEGYKDPDEFFNKNKTSDFMAKIENAISPLSFLIDNIKSEYNINIYSQKLEFIDKACEIIKSSDNAVEMEYQTKRLSEITNMSVKSIGVKVYGQYFSPKQFQLNQKSDEKTVKKVFPKIENSDTQTNEKKIIDIISKKPDCIRYIMDILNTDDITDDSFREYYSQFSGDVCIDFNPKNEEYKMLRKLALFTKIDVLQKKLKKLEQSQNTDIEEISFIMEEKIKIIKLISNLKEDIKGLI</sequence>
<keyword evidence="7 12" id="KW-0863">Zinc-finger</keyword>
<dbReference type="GO" id="GO:0003899">
    <property type="term" value="F:DNA-directed RNA polymerase activity"/>
    <property type="evidence" value="ECO:0007669"/>
    <property type="project" value="UniProtKB-UniRule"/>
</dbReference>
<dbReference type="SMART" id="SM00493">
    <property type="entry name" value="TOPRIM"/>
    <property type="match status" value="1"/>
</dbReference>
<keyword evidence="3 12" id="KW-0808">Transferase</keyword>
<dbReference type="Gene3D" id="3.90.980.10">
    <property type="entry name" value="DNA primase, catalytic core, N-terminal domain"/>
    <property type="match status" value="1"/>
</dbReference>
<keyword evidence="4 12" id="KW-0548">Nucleotidyltransferase</keyword>
<organism evidence="17 18">
    <name type="scientific">Peptoanaerobacter stomatis</name>
    <dbReference type="NCBI Taxonomy" id="796937"/>
    <lineage>
        <taxon>Bacteria</taxon>
        <taxon>Bacillati</taxon>
        <taxon>Bacillota</taxon>
        <taxon>Clostridia</taxon>
        <taxon>Peptostreptococcales</taxon>
        <taxon>Filifactoraceae</taxon>
        <taxon>Peptoanaerobacter</taxon>
    </lineage>
</organism>
<keyword evidence="10 12" id="KW-0238">DNA-binding</keyword>
<evidence type="ECO:0000256" key="5">
    <source>
        <dbReference type="ARBA" id="ARBA00022705"/>
    </source>
</evidence>
<dbReference type="InterPro" id="IPR037068">
    <property type="entry name" value="DNA_primase_core_N_sf"/>
</dbReference>
<accession>G9WY08</accession>
<feature type="domain" description="Toprim" evidence="16">
    <location>
        <begin position="273"/>
        <end position="354"/>
    </location>
</feature>
<dbReference type="EMBL" id="AFZE01000002">
    <property type="protein sequence ID" value="EHL16512.1"/>
    <property type="molecule type" value="Genomic_DNA"/>
</dbReference>
<dbReference type="Pfam" id="PF08275">
    <property type="entry name" value="DNAG_N"/>
    <property type="match status" value="1"/>
</dbReference>
<comment type="similarity">
    <text evidence="12 13">Belongs to the DnaG primase family.</text>
</comment>
<keyword evidence="8 12" id="KW-0862">Zinc</keyword>
<evidence type="ECO:0000256" key="4">
    <source>
        <dbReference type="ARBA" id="ARBA00022695"/>
    </source>
</evidence>
<reference evidence="17 18" key="1">
    <citation type="submission" date="2011-08" db="EMBL/GenBank/DDBJ databases">
        <title>The Genome Sequence of Eubacteriaceae bacterium ACC19a.</title>
        <authorList>
            <consortium name="The Broad Institute Genome Sequencing Platform"/>
            <person name="Earl A."/>
            <person name="Ward D."/>
            <person name="Feldgarden M."/>
            <person name="Gevers D."/>
            <person name="Sizova M."/>
            <person name="Hazen A."/>
            <person name="Epstein S."/>
            <person name="Young S.K."/>
            <person name="Zeng Q."/>
            <person name="Gargeya S."/>
            <person name="Fitzgerald M."/>
            <person name="Haas B."/>
            <person name="Abouelleil A."/>
            <person name="Alvarado L."/>
            <person name="Arachchi H.M."/>
            <person name="Berlin A."/>
            <person name="Brown A."/>
            <person name="Chapman S.B."/>
            <person name="Chen Z."/>
            <person name="Dunbar C."/>
            <person name="Freedman E."/>
            <person name="Gearin G."/>
            <person name="Gellesch M."/>
            <person name="Goldberg J."/>
            <person name="Griggs A."/>
            <person name="Gujja S."/>
            <person name="Heiman D."/>
            <person name="Howarth C."/>
            <person name="Larson L."/>
            <person name="Lui A."/>
            <person name="MacDonald P.J.P."/>
            <person name="Montmayeur A."/>
            <person name="Murphy C."/>
            <person name="Neiman D."/>
            <person name="Pearson M."/>
            <person name="Priest M."/>
            <person name="Roberts A."/>
            <person name="Saif S."/>
            <person name="Shea T."/>
            <person name="Shenoy N."/>
            <person name="Sisk P."/>
            <person name="Stolte C."/>
            <person name="Sykes S."/>
            <person name="Wortman J."/>
            <person name="Nusbaum C."/>
            <person name="Birren B."/>
        </authorList>
    </citation>
    <scope>NUCLEOTIDE SEQUENCE [LARGE SCALE GENOMIC DNA]</scope>
    <source>
        <strain evidence="17 18">ACC19a</strain>
    </source>
</reference>
<dbReference type="InterPro" id="IPR006295">
    <property type="entry name" value="DNA_primase_DnaG"/>
</dbReference>
<feature type="zinc finger region" description="CHC2-type" evidence="12 14">
    <location>
        <begin position="58"/>
        <end position="82"/>
    </location>
</feature>
<dbReference type="InterPro" id="IPR034151">
    <property type="entry name" value="TOPRIM_DnaG_bac"/>
</dbReference>
<comment type="cofactor">
    <cofactor evidence="12 13 14">
        <name>Zn(2+)</name>
        <dbReference type="ChEBI" id="CHEBI:29105"/>
    </cofactor>
    <text evidence="12 13 14">Binds 1 zinc ion per monomer.</text>
</comment>
<dbReference type="PANTHER" id="PTHR30313">
    <property type="entry name" value="DNA PRIMASE"/>
    <property type="match status" value="1"/>
</dbReference>
<dbReference type="SMART" id="SM00400">
    <property type="entry name" value="ZnF_CHCC"/>
    <property type="match status" value="1"/>
</dbReference>
<dbReference type="HAMAP" id="MF_00974">
    <property type="entry name" value="DNA_primase_DnaG"/>
    <property type="match status" value="1"/>
</dbReference>
<dbReference type="AlphaFoldDB" id="G9WY08"/>
<dbReference type="GO" id="GO:0008270">
    <property type="term" value="F:zinc ion binding"/>
    <property type="evidence" value="ECO:0007669"/>
    <property type="project" value="UniProtKB-UniRule"/>
</dbReference>
<name>G9WY08_9FIRM</name>
<keyword evidence="6 12" id="KW-0479">Metal-binding</keyword>
<evidence type="ECO:0000256" key="12">
    <source>
        <dbReference type="HAMAP-Rule" id="MF_00974"/>
    </source>
</evidence>
<keyword evidence="11 12" id="KW-0804">Transcription</keyword>
<dbReference type="Proteomes" id="UP000006437">
    <property type="component" value="Unassembled WGS sequence"/>
</dbReference>
<dbReference type="InterPro" id="IPR050219">
    <property type="entry name" value="DnaG_primase"/>
</dbReference>
<evidence type="ECO:0000256" key="2">
    <source>
        <dbReference type="ARBA" id="ARBA00022515"/>
    </source>
</evidence>
<dbReference type="CDD" id="cd03364">
    <property type="entry name" value="TOPRIM_DnaG_primases"/>
    <property type="match status" value="1"/>
</dbReference>
<evidence type="ECO:0000256" key="15">
    <source>
        <dbReference type="SAM" id="Coils"/>
    </source>
</evidence>
<evidence type="ECO:0000256" key="9">
    <source>
        <dbReference type="ARBA" id="ARBA00022842"/>
    </source>
</evidence>
<evidence type="ECO:0000256" key="10">
    <source>
        <dbReference type="ARBA" id="ARBA00023125"/>
    </source>
</evidence>
<dbReference type="InterPro" id="IPR030846">
    <property type="entry name" value="DnaG_bac"/>
</dbReference>
<dbReference type="Pfam" id="PF10410">
    <property type="entry name" value="DnaB_bind"/>
    <property type="match status" value="1"/>
</dbReference>
<dbReference type="InterPro" id="IPR006171">
    <property type="entry name" value="TOPRIM_dom"/>
</dbReference>
<dbReference type="FunFam" id="3.90.580.10:FF:000001">
    <property type="entry name" value="DNA primase"/>
    <property type="match status" value="1"/>
</dbReference>
<evidence type="ECO:0000313" key="18">
    <source>
        <dbReference type="Proteomes" id="UP000006437"/>
    </source>
</evidence>
<keyword evidence="5 12" id="KW-0235">DNA replication</keyword>
<dbReference type="PANTHER" id="PTHR30313:SF2">
    <property type="entry name" value="DNA PRIMASE"/>
    <property type="match status" value="1"/>
</dbReference>
<dbReference type="Gene3D" id="3.90.580.10">
    <property type="entry name" value="Zinc finger, CHC2-type domain"/>
    <property type="match status" value="1"/>
</dbReference>
<dbReference type="InterPro" id="IPR036977">
    <property type="entry name" value="DNA_primase_Znf_CHC2"/>
</dbReference>
<comment type="caution">
    <text evidence="17">The sequence shown here is derived from an EMBL/GenBank/DDBJ whole genome shotgun (WGS) entry which is preliminary data.</text>
</comment>
<dbReference type="GO" id="GO:0006269">
    <property type="term" value="P:DNA replication, synthesis of primer"/>
    <property type="evidence" value="ECO:0007669"/>
    <property type="project" value="UniProtKB-UniRule"/>
</dbReference>
<evidence type="ECO:0000256" key="11">
    <source>
        <dbReference type="ARBA" id="ARBA00023163"/>
    </source>
</evidence>